<accession>A0A3N4RZU7</accession>
<evidence type="ECO:0000259" key="1">
    <source>
        <dbReference type="Pfam" id="PF01966"/>
    </source>
</evidence>
<comment type="caution">
    <text evidence="2">The sequence shown here is derived from an EMBL/GenBank/DDBJ whole genome shotgun (WGS) entry which is preliminary data.</text>
</comment>
<reference evidence="2 3" key="1">
    <citation type="submission" date="2018-11" db="EMBL/GenBank/DDBJ databases">
        <title>Sequencing the genomes of 1000 actinobacteria strains.</title>
        <authorList>
            <person name="Klenk H.-P."/>
        </authorList>
    </citation>
    <scope>NUCLEOTIDE SEQUENCE [LARGE SCALE GENOMIC DNA]</scope>
    <source>
        <strain evidence="2 3">DSM 44781</strain>
    </source>
</reference>
<proteinExistence type="predicted"/>
<gene>
    <name evidence="2" type="ORF">EDD38_4574</name>
</gene>
<keyword evidence="3" id="KW-1185">Reference proteome</keyword>
<evidence type="ECO:0000313" key="3">
    <source>
        <dbReference type="Proteomes" id="UP000266906"/>
    </source>
</evidence>
<protein>
    <submittedName>
        <fullName evidence="2">HD domain-containing protein</fullName>
    </submittedName>
</protein>
<dbReference type="EMBL" id="RKQG01000001">
    <property type="protein sequence ID" value="RPE36205.1"/>
    <property type="molecule type" value="Genomic_DNA"/>
</dbReference>
<dbReference type="Gene3D" id="1.10.3210.10">
    <property type="entry name" value="Hypothetical protein af1432"/>
    <property type="match status" value="1"/>
</dbReference>
<evidence type="ECO:0000313" key="2">
    <source>
        <dbReference type="EMBL" id="RPE36205.1"/>
    </source>
</evidence>
<dbReference type="Proteomes" id="UP000266906">
    <property type="component" value="Unassembled WGS sequence"/>
</dbReference>
<feature type="domain" description="HD" evidence="1">
    <location>
        <begin position="24"/>
        <end position="111"/>
    </location>
</feature>
<organism evidence="2 3">
    <name type="scientific">Kitasatospora cineracea</name>
    <dbReference type="NCBI Taxonomy" id="88074"/>
    <lineage>
        <taxon>Bacteria</taxon>
        <taxon>Bacillati</taxon>
        <taxon>Actinomycetota</taxon>
        <taxon>Actinomycetes</taxon>
        <taxon>Kitasatosporales</taxon>
        <taxon>Streptomycetaceae</taxon>
        <taxon>Kitasatospora</taxon>
    </lineage>
</organism>
<dbReference type="Pfam" id="PF01966">
    <property type="entry name" value="HD"/>
    <property type="match status" value="1"/>
</dbReference>
<dbReference type="RefSeq" id="WP_123819312.1">
    <property type="nucleotide sequence ID" value="NZ_RKQG01000001.1"/>
</dbReference>
<sequence length="187" mass="20334">MRGERTSWARAVAESELAAPLPRRWAHTRGVADRAVRLEGILGRRSGLLVRAALLHDVGYAPGLAATGFHPLDGARFLRDVHGADDQLTRLVANHSFALLEAEERGHREALEAEFPLLEDQLLVDALVWCDMTTTPDGALTTAEARVVEILGRYGAESVVGRFVRRASPEIFAAVARVEAALAVQPK</sequence>
<name>A0A3N4RZU7_9ACTN</name>
<dbReference type="InterPro" id="IPR006674">
    <property type="entry name" value="HD_domain"/>
</dbReference>
<dbReference type="AlphaFoldDB" id="A0A3N4RZU7"/>
<dbReference type="SUPFAM" id="SSF109604">
    <property type="entry name" value="HD-domain/PDEase-like"/>
    <property type="match status" value="1"/>
</dbReference>